<feature type="chain" id="PRO_5021267498" evidence="5">
    <location>
        <begin position="30"/>
        <end position="259"/>
    </location>
</feature>
<protein>
    <submittedName>
        <fullName evidence="7">Glioma pathogenesis-related protein 1-like</fullName>
    </submittedName>
</protein>
<reference evidence="7" key="4">
    <citation type="submission" date="2025-08" db="UniProtKB">
        <authorList>
            <consortium name="Ensembl"/>
        </authorList>
    </citation>
    <scope>IDENTIFICATION</scope>
</reference>
<dbReference type="GeneID" id="103179852"/>
<reference evidence="7" key="5">
    <citation type="submission" date="2025-09" db="UniProtKB">
        <authorList>
            <consortium name="Ensembl"/>
        </authorList>
    </citation>
    <scope>IDENTIFICATION</scope>
</reference>
<dbReference type="PRINTS" id="PR00838">
    <property type="entry name" value="V5ALLERGEN"/>
</dbReference>
<evidence type="ECO:0000256" key="1">
    <source>
        <dbReference type="ARBA" id="ARBA00004370"/>
    </source>
</evidence>
<proteinExistence type="inferred from homology"/>
<sequence>MTMGARGSKRLLCNFLLQIFFHLQCIGSAVDIYDKAFIKECLDVHNFYRSRVNPSASNMLYMSWDRILSEVAHEWSKKCIFDHNTDLKVPQKLHPVFKTLGENIYVTTGSNLNVTSATKSWYNEVADYNYGSNQCSRICGHYTQLVWATSYKVGCAVHTCPSGIFHFNSRLSTIFVCDYGPPGNYPQQPYLTGKECSKCYMDRCENKLCRNKTREMTDSDSLCNEFCITVLLLRPLSLVAIFVGVYILQQSYPNMFAYL</sequence>
<evidence type="ECO:0000259" key="6">
    <source>
        <dbReference type="SMART" id="SM00198"/>
    </source>
</evidence>
<dbReference type="PANTHER" id="PTHR10334">
    <property type="entry name" value="CYSTEINE-RICH SECRETORY PROTEIN-RELATED"/>
    <property type="match status" value="1"/>
</dbReference>
<dbReference type="SUPFAM" id="SSF55797">
    <property type="entry name" value="PR-1-like"/>
    <property type="match status" value="1"/>
</dbReference>
<name>A0A4W3I2M2_CALMI</name>
<dbReference type="InterPro" id="IPR018244">
    <property type="entry name" value="Allrgn_V5/Tpx1_CS"/>
</dbReference>
<accession>A0A4W3I2M2</accession>
<evidence type="ECO:0000256" key="5">
    <source>
        <dbReference type="SAM" id="SignalP"/>
    </source>
</evidence>
<dbReference type="STRING" id="7868.ENSCMIP00000022972"/>
<reference evidence="8" key="1">
    <citation type="journal article" date="2006" name="Science">
        <title>Ancient noncoding elements conserved in the human genome.</title>
        <authorList>
            <person name="Venkatesh B."/>
            <person name="Kirkness E.F."/>
            <person name="Loh Y.H."/>
            <person name="Halpern A.L."/>
            <person name="Lee A.P."/>
            <person name="Johnson J."/>
            <person name="Dandona N."/>
            <person name="Viswanathan L.D."/>
            <person name="Tay A."/>
            <person name="Venter J.C."/>
            <person name="Strausberg R.L."/>
            <person name="Brenner S."/>
        </authorList>
    </citation>
    <scope>NUCLEOTIDE SEQUENCE [LARGE SCALE GENOMIC DNA]</scope>
</reference>
<dbReference type="GeneTree" id="ENSGT00940000165853"/>
<evidence type="ECO:0000313" key="8">
    <source>
        <dbReference type="Proteomes" id="UP000314986"/>
    </source>
</evidence>
<dbReference type="InterPro" id="IPR002413">
    <property type="entry name" value="V5_allergen-like"/>
</dbReference>
<feature type="transmembrane region" description="Helical" evidence="4">
    <location>
        <begin position="228"/>
        <end position="248"/>
    </location>
</feature>
<keyword evidence="3 4" id="KW-0472">Membrane</keyword>
<dbReference type="Pfam" id="PF00188">
    <property type="entry name" value="CAP"/>
    <property type="match status" value="1"/>
</dbReference>
<comment type="similarity">
    <text evidence="2">Belongs to the CRISP family.</text>
</comment>
<comment type="subcellular location">
    <subcellularLocation>
        <location evidence="1">Membrane</location>
    </subcellularLocation>
</comment>
<dbReference type="PRINTS" id="PR00837">
    <property type="entry name" value="V5TPXLIKE"/>
</dbReference>
<dbReference type="OrthoDB" id="43654at2759"/>
<keyword evidence="4" id="KW-0812">Transmembrane</keyword>
<evidence type="ECO:0000256" key="2">
    <source>
        <dbReference type="ARBA" id="ARBA00009923"/>
    </source>
</evidence>
<feature type="domain" description="SCP" evidence="6">
    <location>
        <begin position="36"/>
        <end position="187"/>
    </location>
</feature>
<reference evidence="8" key="2">
    <citation type="journal article" date="2007" name="PLoS Biol.">
        <title>Survey sequencing and comparative analysis of the elephant shark (Callorhinchus milii) genome.</title>
        <authorList>
            <person name="Venkatesh B."/>
            <person name="Kirkness E.F."/>
            <person name="Loh Y.H."/>
            <person name="Halpern A.L."/>
            <person name="Lee A.P."/>
            <person name="Johnson J."/>
            <person name="Dandona N."/>
            <person name="Viswanathan L.D."/>
            <person name="Tay A."/>
            <person name="Venter J.C."/>
            <person name="Strausberg R.L."/>
            <person name="Brenner S."/>
        </authorList>
    </citation>
    <scope>NUCLEOTIDE SEQUENCE [LARGE SCALE GENOMIC DNA]</scope>
</reference>
<dbReference type="OMA" id="NEIQYYD"/>
<dbReference type="SMART" id="SM00198">
    <property type="entry name" value="SCP"/>
    <property type="match status" value="1"/>
</dbReference>
<dbReference type="Gene3D" id="3.40.33.10">
    <property type="entry name" value="CAP"/>
    <property type="match status" value="1"/>
</dbReference>
<dbReference type="KEGG" id="cmk:103179852"/>
<dbReference type="Proteomes" id="UP000314986">
    <property type="component" value="Unassembled WGS sequence"/>
</dbReference>
<evidence type="ECO:0000256" key="4">
    <source>
        <dbReference type="SAM" id="Phobius"/>
    </source>
</evidence>
<dbReference type="PROSITE" id="PS01009">
    <property type="entry name" value="CRISP_1"/>
    <property type="match status" value="1"/>
</dbReference>
<dbReference type="Ensembl" id="ENSCMIT00000023368.1">
    <property type="protein sequence ID" value="ENSCMIP00000022972.1"/>
    <property type="gene ID" value="ENSCMIG00000010311.1"/>
</dbReference>
<organism evidence="7 8">
    <name type="scientific">Callorhinchus milii</name>
    <name type="common">Ghost shark</name>
    <dbReference type="NCBI Taxonomy" id="7868"/>
    <lineage>
        <taxon>Eukaryota</taxon>
        <taxon>Metazoa</taxon>
        <taxon>Chordata</taxon>
        <taxon>Craniata</taxon>
        <taxon>Vertebrata</taxon>
        <taxon>Chondrichthyes</taxon>
        <taxon>Holocephali</taxon>
        <taxon>Chimaeriformes</taxon>
        <taxon>Callorhinchidae</taxon>
        <taxon>Callorhinchus</taxon>
    </lineage>
</organism>
<keyword evidence="4" id="KW-1133">Transmembrane helix</keyword>
<dbReference type="InterPro" id="IPR001283">
    <property type="entry name" value="CRISP-related"/>
</dbReference>
<keyword evidence="8" id="KW-1185">Reference proteome</keyword>
<gene>
    <name evidence="7" type="primary">LOC103179852</name>
</gene>
<dbReference type="RefSeq" id="XP_007893523.1">
    <property type="nucleotide sequence ID" value="XM_007895332.2"/>
</dbReference>
<dbReference type="CDD" id="cd05385">
    <property type="entry name" value="CAP_GLIPR1-like"/>
    <property type="match status" value="1"/>
</dbReference>
<dbReference type="GO" id="GO:0005576">
    <property type="term" value="C:extracellular region"/>
    <property type="evidence" value="ECO:0007669"/>
    <property type="project" value="InterPro"/>
</dbReference>
<dbReference type="AlphaFoldDB" id="A0A4W3I2M2"/>
<dbReference type="InParanoid" id="A0A4W3I2M2"/>
<dbReference type="InterPro" id="IPR014044">
    <property type="entry name" value="CAP_dom"/>
</dbReference>
<reference evidence="8" key="3">
    <citation type="journal article" date="2014" name="Nature">
        <title>Elephant shark genome provides unique insights into gnathostome evolution.</title>
        <authorList>
            <consortium name="International Elephant Shark Genome Sequencing Consortium"/>
            <person name="Venkatesh B."/>
            <person name="Lee A.P."/>
            <person name="Ravi V."/>
            <person name="Maurya A.K."/>
            <person name="Lian M.M."/>
            <person name="Swann J.B."/>
            <person name="Ohta Y."/>
            <person name="Flajnik M.F."/>
            <person name="Sutoh Y."/>
            <person name="Kasahara M."/>
            <person name="Hoon S."/>
            <person name="Gangu V."/>
            <person name="Roy S.W."/>
            <person name="Irimia M."/>
            <person name="Korzh V."/>
            <person name="Kondrychyn I."/>
            <person name="Lim Z.W."/>
            <person name="Tay B.H."/>
            <person name="Tohari S."/>
            <person name="Kong K.W."/>
            <person name="Ho S."/>
            <person name="Lorente-Galdos B."/>
            <person name="Quilez J."/>
            <person name="Marques-Bonet T."/>
            <person name="Raney B.J."/>
            <person name="Ingham P.W."/>
            <person name="Tay A."/>
            <person name="Hillier L.W."/>
            <person name="Minx P."/>
            <person name="Boehm T."/>
            <person name="Wilson R.K."/>
            <person name="Brenner S."/>
            <person name="Warren W.C."/>
        </authorList>
    </citation>
    <scope>NUCLEOTIDE SEQUENCE [LARGE SCALE GENOMIC DNA]</scope>
</reference>
<dbReference type="InterPro" id="IPR034121">
    <property type="entry name" value="SCP_GLIPR-1-like"/>
</dbReference>
<keyword evidence="5" id="KW-0732">Signal</keyword>
<dbReference type="InterPro" id="IPR035940">
    <property type="entry name" value="CAP_sf"/>
</dbReference>
<feature type="signal peptide" evidence="5">
    <location>
        <begin position="1"/>
        <end position="29"/>
    </location>
</feature>
<evidence type="ECO:0000313" key="7">
    <source>
        <dbReference type="Ensembl" id="ENSCMIP00000022972.1"/>
    </source>
</evidence>
<evidence type="ECO:0000256" key="3">
    <source>
        <dbReference type="ARBA" id="ARBA00023136"/>
    </source>
</evidence>
<dbReference type="GO" id="GO:0016020">
    <property type="term" value="C:membrane"/>
    <property type="evidence" value="ECO:0007669"/>
    <property type="project" value="UniProtKB-SubCell"/>
</dbReference>